<keyword evidence="6 12" id="KW-0496">Mitochondrion</keyword>
<evidence type="ECO:0000256" key="15">
    <source>
        <dbReference type="SAM" id="MobiDB-lite"/>
    </source>
</evidence>
<comment type="catalytic activity">
    <reaction evidence="10">
        <text>a 2'-deoxyuridine in single-stranded DNA + H2O = a 2'-deoxyribose 5'-monophosphate in single-stranded DNA + uracil</text>
        <dbReference type="Rhea" id="RHEA:81459"/>
        <dbReference type="Rhea" id="RHEA-COMP:12847"/>
        <dbReference type="Rhea" id="RHEA-COMP:19684"/>
        <dbReference type="ChEBI" id="CHEBI:15377"/>
        <dbReference type="ChEBI" id="CHEBI:17568"/>
        <dbReference type="ChEBI" id="CHEBI:133902"/>
        <dbReference type="ChEBI" id="CHEBI:139095"/>
    </reaction>
    <physiologicalReaction direction="left-to-right" evidence="10">
        <dbReference type="Rhea" id="RHEA:81460"/>
    </physiologicalReaction>
</comment>
<reference evidence="17 18" key="1">
    <citation type="submission" date="2020-06" db="EMBL/GenBank/DDBJ databases">
        <authorList>
            <person name="Li R."/>
            <person name="Bekaert M."/>
        </authorList>
    </citation>
    <scope>NUCLEOTIDE SEQUENCE [LARGE SCALE GENOMIC DNA]</scope>
    <source>
        <strain evidence="18">wild</strain>
    </source>
</reference>
<comment type="subunit">
    <text evidence="11">Interacts with RPA2 subunit of the RPA trimer; this interaction mediates UNG2 recruitment to RPA-coated single-stranded DNA at stalled replication forks. Interacts with PCNA; this interaction mediates UNG2 recruitment to S-phase replication foci. Interacts (via N-terminus) with FAM72A.</text>
</comment>
<evidence type="ECO:0000313" key="17">
    <source>
        <dbReference type="EMBL" id="CAC5425936.1"/>
    </source>
</evidence>
<dbReference type="Pfam" id="PF03167">
    <property type="entry name" value="UDG"/>
    <property type="match status" value="1"/>
</dbReference>
<keyword evidence="18" id="KW-1185">Reference proteome</keyword>
<dbReference type="GO" id="GO:0005654">
    <property type="term" value="C:nucleoplasm"/>
    <property type="evidence" value="ECO:0007669"/>
    <property type="project" value="UniProtKB-ARBA"/>
</dbReference>
<evidence type="ECO:0000256" key="5">
    <source>
        <dbReference type="ARBA" id="ARBA00022990"/>
    </source>
</evidence>
<dbReference type="InterPro" id="IPR002043">
    <property type="entry name" value="UDG_fam1"/>
</dbReference>
<evidence type="ECO:0000256" key="6">
    <source>
        <dbReference type="ARBA" id="ARBA00023128"/>
    </source>
</evidence>
<accession>A0A6J8F2E1</accession>
<dbReference type="GO" id="GO:0005739">
    <property type="term" value="C:mitochondrion"/>
    <property type="evidence" value="ECO:0007669"/>
    <property type="project" value="UniProtKB-SubCell"/>
</dbReference>
<dbReference type="GO" id="GO:0004844">
    <property type="term" value="F:uracil DNA N-glycosylase activity"/>
    <property type="evidence" value="ECO:0007669"/>
    <property type="project" value="UniProtKB-UniRule"/>
</dbReference>
<evidence type="ECO:0000313" key="18">
    <source>
        <dbReference type="Proteomes" id="UP000507470"/>
    </source>
</evidence>
<feature type="active site" description="Proton acceptor" evidence="12 13">
    <location>
        <position position="185"/>
    </location>
</feature>
<dbReference type="EC" id="3.2.2.27" evidence="12 14"/>
<dbReference type="SMART" id="SM00987">
    <property type="entry name" value="UreE_C"/>
    <property type="match status" value="1"/>
</dbReference>
<gene>
    <name evidence="17" type="ORF">MCOR_57702</name>
</gene>
<feature type="domain" description="Uracil-DNA glycosylase-like" evidence="16">
    <location>
        <begin position="170"/>
        <end position="331"/>
    </location>
</feature>
<dbReference type="PANTHER" id="PTHR11264:SF0">
    <property type="entry name" value="URACIL-DNA GLYCOSYLASE"/>
    <property type="match status" value="1"/>
</dbReference>
<comment type="function">
    <text evidence="12 14">Excises uracil residues from the DNA which can arise as a result of misincorporation of dUMP residues by DNA polymerase or due to deamination of cytosine.</text>
</comment>
<evidence type="ECO:0000256" key="7">
    <source>
        <dbReference type="ARBA" id="ARBA00023204"/>
    </source>
</evidence>
<dbReference type="PANTHER" id="PTHR11264">
    <property type="entry name" value="URACIL-DNA GLYCOSYLASE"/>
    <property type="match status" value="1"/>
</dbReference>
<dbReference type="CDD" id="cd10027">
    <property type="entry name" value="UDG-F1-like"/>
    <property type="match status" value="1"/>
</dbReference>
<keyword evidence="17" id="KW-0326">Glycosidase</keyword>
<keyword evidence="2" id="KW-0597">Phosphoprotein</keyword>
<dbReference type="GO" id="GO:0097510">
    <property type="term" value="P:base-excision repair, AP site formation via deaminated base removal"/>
    <property type="evidence" value="ECO:0007669"/>
    <property type="project" value="TreeGrafter"/>
</dbReference>
<evidence type="ECO:0000256" key="12">
    <source>
        <dbReference type="HAMAP-Rule" id="MF_03166"/>
    </source>
</evidence>
<dbReference type="NCBIfam" id="TIGR00628">
    <property type="entry name" value="ung"/>
    <property type="match status" value="1"/>
</dbReference>
<feature type="region of interest" description="Disordered" evidence="15">
    <location>
        <begin position="26"/>
        <end position="103"/>
    </location>
</feature>
<comment type="similarity">
    <text evidence="1 12 14">Belongs to the uracil-DNA glycosylase (UDG) superfamily. UNG family.</text>
</comment>
<dbReference type="FunFam" id="3.40.470.10:FF:000004">
    <property type="entry name" value="Uracil-DNA glycosylase"/>
    <property type="match status" value="1"/>
</dbReference>
<keyword evidence="5" id="KW-0007">Acetylation</keyword>
<dbReference type="EMBL" id="CACVKT020010330">
    <property type="protein sequence ID" value="CAC5425936.1"/>
    <property type="molecule type" value="Genomic_DNA"/>
</dbReference>
<evidence type="ECO:0000256" key="9">
    <source>
        <dbReference type="ARBA" id="ARBA00052069"/>
    </source>
</evidence>
<dbReference type="InterPro" id="IPR036895">
    <property type="entry name" value="Uracil-DNA_glycosylase-like_sf"/>
</dbReference>
<dbReference type="HAMAP" id="MF_00148">
    <property type="entry name" value="UDG"/>
    <property type="match status" value="1"/>
</dbReference>
<dbReference type="InterPro" id="IPR018085">
    <property type="entry name" value="Ura-DNA_Glyclase_AS"/>
</dbReference>
<dbReference type="NCBIfam" id="NF003589">
    <property type="entry name" value="PRK05254.1-2"/>
    <property type="match status" value="1"/>
</dbReference>
<dbReference type="Proteomes" id="UP000507470">
    <property type="component" value="Unassembled WGS sequence"/>
</dbReference>
<dbReference type="NCBIfam" id="NF003591">
    <property type="entry name" value="PRK05254.1-4"/>
    <property type="match status" value="1"/>
</dbReference>
<dbReference type="AlphaFoldDB" id="A0A6J8F2E1"/>
<sequence>MVLSNNIQHLRKIMNNQAKISSFFSKVSPGKRQNTEALEKSPKKARIDSENIPPSPETNFAKKESASILKKDGTSPEKDLSSSPDGDMPRTECLSPEQKNRVNENKAAALAKLREKQTNGLLTNIGDSWYKALQEEFTKPYFVELSKFVESERKKGTIYPPADQVFSWTRYCKVSDVKVVILGQDPYHGPRQAHGLCFSVQKGVPPPPSLINMYKELLNDIEGFKHPGHGTLTGWSEQGVLLLNACLTVRASQANSHKDKGWEKLTDAVISWLNKNRSGIVFMLWGAYAQKKGAYIDKKKHHILKSVHPSPLSAHRGFIGCKHFSQCNNLLTKDGKTPIDWSNLPPQE</sequence>
<evidence type="ECO:0000256" key="13">
    <source>
        <dbReference type="PROSITE-ProRule" id="PRU10072"/>
    </source>
</evidence>
<comment type="catalytic activity">
    <reaction evidence="9">
        <text>a 2'-deoxyuridine in double-stranded DNA + H2O = a 2'-deoxyribose 5'-monophosphate in double-stranded DNA + uracil</text>
        <dbReference type="Rhea" id="RHEA:81455"/>
        <dbReference type="Rhea" id="RHEA-COMP:14231"/>
        <dbReference type="Rhea" id="RHEA-COMP:17071"/>
        <dbReference type="ChEBI" id="CHEBI:15377"/>
        <dbReference type="ChEBI" id="CHEBI:17568"/>
        <dbReference type="ChEBI" id="CHEBI:133902"/>
        <dbReference type="ChEBI" id="CHEBI:139095"/>
    </reaction>
    <physiologicalReaction direction="left-to-right" evidence="9">
        <dbReference type="Rhea" id="RHEA:81456"/>
    </physiologicalReaction>
</comment>
<dbReference type="PROSITE" id="PS00130">
    <property type="entry name" value="U_DNA_GLYCOSYLASE"/>
    <property type="match status" value="1"/>
</dbReference>
<dbReference type="NCBIfam" id="NF003592">
    <property type="entry name" value="PRK05254.1-5"/>
    <property type="match status" value="1"/>
</dbReference>
<dbReference type="SUPFAM" id="SSF52141">
    <property type="entry name" value="Uracil-DNA glycosylase-like"/>
    <property type="match status" value="1"/>
</dbReference>
<dbReference type="SMART" id="SM00986">
    <property type="entry name" value="UDG"/>
    <property type="match status" value="1"/>
</dbReference>
<evidence type="ECO:0000256" key="1">
    <source>
        <dbReference type="ARBA" id="ARBA00008184"/>
    </source>
</evidence>
<evidence type="ECO:0000256" key="11">
    <source>
        <dbReference type="ARBA" id="ARBA00064140"/>
    </source>
</evidence>
<protein>
    <recommendedName>
        <fullName evidence="12 14">Uracil-DNA glycosylase</fullName>
        <shortName evidence="12">UDG</shortName>
        <ecNumber evidence="12 14">3.2.2.27</ecNumber>
    </recommendedName>
</protein>
<evidence type="ECO:0000256" key="3">
    <source>
        <dbReference type="ARBA" id="ARBA00022763"/>
    </source>
</evidence>
<comment type="catalytic activity">
    <reaction evidence="12 14">
        <text>Hydrolyzes single-stranded DNA or mismatched double-stranded DNA and polynucleotides, releasing free uracil.</text>
        <dbReference type="EC" id="3.2.2.27"/>
    </reaction>
</comment>
<dbReference type="NCBIfam" id="NF003588">
    <property type="entry name" value="PRK05254.1-1"/>
    <property type="match status" value="1"/>
</dbReference>
<evidence type="ECO:0000256" key="4">
    <source>
        <dbReference type="ARBA" id="ARBA00022801"/>
    </source>
</evidence>
<evidence type="ECO:0000256" key="10">
    <source>
        <dbReference type="ARBA" id="ARBA00052828"/>
    </source>
</evidence>
<keyword evidence="3 12" id="KW-0227">DNA damage</keyword>
<dbReference type="Gene3D" id="3.40.470.10">
    <property type="entry name" value="Uracil-DNA glycosylase-like domain"/>
    <property type="match status" value="1"/>
</dbReference>
<evidence type="ECO:0000259" key="16">
    <source>
        <dbReference type="SMART" id="SM00986"/>
    </source>
</evidence>
<proteinExistence type="inferred from homology"/>
<keyword evidence="4 12" id="KW-0378">Hydrolase</keyword>
<keyword evidence="8 12" id="KW-0539">Nucleus</keyword>
<dbReference type="OrthoDB" id="10031947at2759"/>
<evidence type="ECO:0000256" key="2">
    <source>
        <dbReference type="ARBA" id="ARBA00022553"/>
    </source>
</evidence>
<feature type="compositionally biased region" description="Basic and acidic residues" evidence="15">
    <location>
        <begin position="60"/>
        <end position="80"/>
    </location>
</feature>
<comment type="subcellular location">
    <subcellularLocation>
        <location evidence="12">Mitochondrion</location>
    </subcellularLocation>
    <subcellularLocation>
        <location evidence="12">Nucleus</location>
    </subcellularLocation>
</comment>
<evidence type="ECO:0000256" key="14">
    <source>
        <dbReference type="RuleBase" id="RU003780"/>
    </source>
</evidence>
<name>A0A6J8F2E1_MYTCO</name>
<organism evidence="17 18">
    <name type="scientific">Mytilus coruscus</name>
    <name type="common">Sea mussel</name>
    <dbReference type="NCBI Taxonomy" id="42192"/>
    <lineage>
        <taxon>Eukaryota</taxon>
        <taxon>Metazoa</taxon>
        <taxon>Spiralia</taxon>
        <taxon>Lophotrochozoa</taxon>
        <taxon>Mollusca</taxon>
        <taxon>Bivalvia</taxon>
        <taxon>Autobranchia</taxon>
        <taxon>Pteriomorphia</taxon>
        <taxon>Mytilida</taxon>
        <taxon>Mytiloidea</taxon>
        <taxon>Mytilidae</taxon>
        <taxon>Mytilinae</taxon>
        <taxon>Mytilus</taxon>
    </lineage>
</organism>
<feature type="compositionally biased region" description="Basic and acidic residues" evidence="15">
    <location>
        <begin position="33"/>
        <end position="49"/>
    </location>
</feature>
<evidence type="ECO:0000256" key="8">
    <source>
        <dbReference type="ARBA" id="ARBA00023242"/>
    </source>
</evidence>
<keyword evidence="7 12" id="KW-0234">DNA repair</keyword>
<dbReference type="InterPro" id="IPR005122">
    <property type="entry name" value="Uracil-DNA_glycosylase-like"/>
</dbReference>